<evidence type="ECO:0000313" key="8">
    <source>
        <dbReference type="EMBL" id="QQP84815.1"/>
    </source>
</evidence>
<dbReference type="InterPro" id="IPR004670">
    <property type="entry name" value="NhaA"/>
</dbReference>
<feature type="transmembrane region" description="Helical" evidence="7">
    <location>
        <begin position="23"/>
        <end position="45"/>
    </location>
</feature>
<evidence type="ECO:0000256" key="4">
    <source>
        <dbReference type="ARBA" id="ARBA00022989"/>
    </source>
</evidence>
<accession>A0A974RW47</accession>
<dbReference type="KEGG" id="eaz:JHT90_10425"/>
<feature type="transmembrane region" description="Helical" evidence="7">
    <location>
        <begin position="195"/>
        <end position="216"/>
    </location>
</feature>
<dbReference type="Gene3D" id="1.20.1530.10">
    <property type="entry name" value="Na+/H+ antiporter like domain"/>
    <property type="match status" value="1"/>
</dbReference>
<feature type="transmembrane region" description="Helical" evidence="7">
    <location>
        <begin position="168"/>
        <end position="189"/>
    </location>
</feature>
<dbReference type="GO" id="GO:0005886">
    <property type="term" value="C:plasma membrane"/>
    <property type="evidence" value="ECO:0007669"/>
    <property type="project" value="UniProtKB-SubCell"/>
</dbReference>
<feature type="transmembrane region" description="Helical" evidence="7">
    <location>
        <begin position="74"/>
        <end position="94"/>
    </location>
</feature>
<dbReference type="HAMAP" id="MF_01844">
    <property type="entry name" value="NhaA"/>
    <property type="match status" value="1"/>
</dbReference>
<dbReference type="PANTHER" id="PTHR30341:SF0">
    <property type="entry name" value="NA(+)_H(+) ANTIPORTER NHAA"/>
    <property type="match status" value="1"/>
</dbReference>
<evidence type="ECO:0000256" key="1">
    <source>
        <dbReference type="ARBA" id="ARBA00004429"/>
    </source>
</evidence>
<feature type="transmembrane region" description="Helical" evidence="7">
    <location>
        <begin position="415"/>
        <end position="434"/>
    </location>
</feature>
<dbReference type="PANTHER" id="PTHR30341">
    <property type="entry name" value="SODIUM ION/PROTON ANTIPORTER NHAA-RELATED"/>
    <property type="match status" value="1"/>
</dbReference>
<evidence type="ECO:0000256" key="3">
    <source>
        <dbReference type="ARBA" id="ARBA00022692"/>
    </source>
</evidence>
<keyword evidence="9" id="KW-1185">Reference proteome</keyword>
<dbReference type="NCBIfam" id="TIGR00773">
    <property type="entry name" value="NhaA"/>
    <property type="match status" value="1"/>
</dbReference>
<keyword evidence="6 7" id="KW-0739">Sodium transport</keyword>
<keyword evidence="3 7" id="KW-0812">Transmembrane</keyword>
<protein>
    <recommendedName>
        <fullName evidence="7">Na(+)/H(+) antiporter NhaA</fullName>
    </recommendedName>
    <alternativeName>
        <fullName evidence="7">Sodium/proton antiporter NhaA</fullName>
    </alternativeName>
</protein>
<organism evidence="8 9">
    <name type="scientific">Entomomonas asaccharolytica</name>
    <dbReference type="NCBI Taxonomy" id="2785331"/>
    <lineage>
        <taxon>Bacteria</taxon>
        <taxon>Pseudomonadati</taxon>
        <taxon>Pseudomonadota</taxon>
        <taxon>Gammaproteobacteria</taxon>
        <taxon>Pseudomonadales</taxon>
        <taxon>Pseudomonadaceae</taxon>
        <taxon>Entomomonas</taxon>
    </lineage>
</organism>
<keyword evidence="7" id="KW-0050">Antiport</keyword>
<keyword evidence="2 7" id="KW-1003">Cell membrane</keyword>
<feature type="transmembrane region" description="Helical" evidence="7">
    <location>
        <begin position="381"/>
        <end position="403"/>
    </location>
</feature>
<comment type="similarity">
    <text evidence="7">Belongs to the NhaA Na(+)/H(+) (TC 2.A.33) antiporter family.</text>
</comment>
<feature type="transmembrane region" description="Helical" evidence="7">
    <location>
        <begin position="106"/>
        <end position="128"/>
    </location>
</feature>
<dbReference type="RefSeq" id="WP_201090712.1">
    <property type="nucleotide sequence ID" value="NZ_CP067393.1"/>
</dbReference>
<comment type="catalytic activity">
    <reaction evidence="7">
        <text>Na(+)(in) + 2 H(+)(out) = Na(+)(out) + 2 H(+)(in)</text>
        <dbReference type="Rhea" id="RHEA:29251"/>
        <dbReference type="ChEBI" id="CHEBI:15378"/>
        <dbReference type="ChEBI" id="CHEBI:29101"/>
    </reaction>
</comment>
<dbReference type="Proteomes" id="UP000595278">
    <property type="component" value="Chromosome"/>
</dbReference>
<feature type="transmembrane region" description="Helical" evidence="7">
    <location>
        <begin position="228"/>
        <end position="250"/>
    </location>
</feature>
<dbReference type="GO" id="GO:0015385">
    <property type="term" value="F:sodium:proton antiporter activity"/>
    <property type="evidence" value="ECO:0007669"/>
    <property type="project" value="UniProtKB-UniRule"/>
</dbReference>
<evidence type="ECO:0000313" key="9">
    <source>
        <dbReference type="Proteomes" id="UP000595278"/>
    </source>
</evidence>
<gene>
    <name evidence="7 8" type="primary">nhaA</name>
    <name evidence="8" type="ORF">JHT90_10425</name>
</gene>
<feature type="transmembrane region" description="Helical" evidence="7">
    <location>
        <begin position="341"/>
        <end position="369"/>
    </location>
</feature>
<keyword evidence="7" id="KW-0813">Transport</keyword>
<dbReference type="EMBL" id="CP067393">
    <property type="protein sequence ID" value="QQP84815.1"/>
    <property type="molecule type" value="Genomic_DNA"/>
</dbReference>
<dbReference type="InterPro" id="IPR023171">
    <property type="entry name" value="Na/H_antiporter_dom_sf"/>
</dbReference>
<evidence type="ECO:0000256" key="7">
    <source>
        <dbReference type="HAMAP-Rule" id="MF_01844"/>
    </source>
</evidence>
<reference evidence="8 9" key="1">
    <citation type="submission" date="2021-01" db="EMBL/GenBank/DDBJ databases">
        <title>Entomomonas sp. F2A isolated from a house cricket (Acheta domesticus).</title>
        <authorList>
            <person name="Spergser J."/>
            <person name="Busse H.-J."/>
        </authorList>
    </citation>
    <scope>NUCLEOTIDE SEQUENCE [LARGE SCALE GENOMIC DNA]</scope>
    <source>
        <strain evidence="8 9">F2A</strain>
    </source>
</reference>
<keyword evidence="4 7" id="KW-1133">Transmembrane helix</keyword>
<keyword evidence="7" id="KW-0406">Ion transport</keyword>
<sequence length="445" mass="47580">MKKPILPKAHAATMRSLSAIEKVLHIEAVGGIVLFLVAIIALIWANSSIADSYHALWHTPLGFSFGSFTFTQSLHFWINDALMTVFFLVVGMEIRKEIHDGALANFRLATLPIAAAIGGVVTPAIIYLALNHAPIQQQGWAVPTATDIAFAVGALALLGKSIPANIRVFLLALAIIDDIVAVLIIAFFYSGGLDINGLFVAALGIFSVLLFQWLGLRSAYAYIIPGAILWTGLLMTGAHPTLAGVVLGLMTPVVSTISKEKYIETVTDAINTIRTTDQDGKLTISYNELHKVQRELLPPVTRVNMALHPWVTYAVMPLFALANAGITVDSLDLSAISAQHVMFGVIAALVVGKPIGVLLSCFIVVKLGLCHLPKGVTWNGILLAGLLAGIGFTMSIFIATLAFTDETLLGAAKAGVLLASLISIILGLSWGYFLKKRLERKPLSN</sequence>
<name>A0A974RW47_9GAMM</name>
<evidence type="ECO:0000256" key="2">
    <source>
        <dbReference type="ARBA" id="ARBA00022475"/>
    </source>
</evidence>
<proteinExistence type="inferred from homology"/>
<evidence type="ECO:0000256" key="5">
    <source>
        <dbReference type="ARBA" id="ARBA00023136"/>
    </source>
</evidence>
<comment type="function">
    <text evidence="7">Na(+)/H(+) antiporter that extrudes sodium in exchange for external protons.</text>
</comment>
<dbReference type="Pfam" id="PF06965">
    <property type="entry name" value="Na_H_antiport_1"/>
    <property type="match status" value="1"/>
</dbReference>
<comment type="subcellular location">
    <subcellularLocation>
        <location evidence="1">Cell inner membrane</location>
        <topology evidence="1">Multi-pass membrane protein</topology>
    </subcellularLocation>
    <subcellularLocation>
        <location evidence="7">Cell membrane</location>
        <topology evidence="7">Multi-pass membrane protein</topology>
    </subcellularLocation>
</comment>
<keyword evidence="5 7" id="KW-0472">Membrane</keyword>
<dbReference type="GO" id="GO:0006885">
    <property type="term" value="P:regulation of pH"/>
    <property type="evidence" value="ECO:0007669"/>
    <property type="project" value="UniProtKB-UniRule"/>
</dbReference>
<keyword evidence="7" id="KW-0915">Sodium</keyword>
<evidence type="ECO:0000256" key="6">
    <source>
        <dbReference type="ARBA" id="ARBA00023201"/>
    </source>
</evidence>
<dbReference type="AlphaFoldDB" id="A0A974RW47"/>